<dbReference type="GO" id="GO:0016787">
    <property type="term" value="F:hydrolase activity"/>
    <property type="evidence" value="ECO:0007669"/>
    <property type="project" value="UniProtKB-KW"/>
</dbReference>
<evidence type="ECO:0000256" key="1">
    <source>
        <dbReference type="ARBA" id="ARBA00022801"/>
    </source>
</evidence>
<evidence type="ECO:0000313" key="3">
    <source>
        <dbReference type="EMBL" id="RRV13454.1"/>
    </source>
</evidence>
<name>A0A427EB62_9GAMM</name>
<feature type="domain" description="Isochorismatase-like" evidence="2">
    <location>
        <begin position="12"/>
        <end position="196"/>
    </location>
</feature>
<evidence type="ECO:0000313" key="4">
    <source>
        <dbReference type="Proteomes" id="UP000276506"/>
    </source>
</evidence>
<protein>
    <submittedName>
        <fullName evidence="3">Cysteine hydrolase</fullName>
    </submittedName>
</protein>
<accession>A0A427EB62</accession>
<dbReference type="SUPFAM" id="SSF52499">
    <property type="entry name" value="Isochorismatase-like hydrolases"/>
    <property type="match status" value="1"/>
</dbReference>
<proteinExistence type="predicted"/>
<dbReference type="InterPro" id="IPR036380">
    <property type="entry name" value="Isochorismatase-like_sf"/>
</dbReference>
<dbReference type="PANTHER" id="PTHR43540">
    <property type="entry name" value="PEROXYUREIDOACRYLATE/UREIDOACRYLATE AMIDOHYDROLASE-RELATED"/>
    <property type="match status" value="1"/>
</dbReference>
<dbReference type="InterPro" id="IPR000868">
    <property type="entry name" value="Isochorismatase-like_dom"/>
</dbReference>
<gene>
    <name evidence="3" type="ORF">EGJ28_07540</name>
</gene>
<evidence type="ECO:0000259" key="2">
    <source>
        <dbReference type="Pfam" id="PF00857"/>
    </source>
</evidence>
<dbReference type="EMBL" id="RHQL01000002">
    <property type="protein sequence ID" value="RRV13454.1"/>
    <property type="molecule type" value="Genomic_DNA"/>
</dbReference>
<dbReference type="Proteomes" id="UP000276506">
    <property type="component" value="Unassembled WGS sequence"/>
</dbReference>
<keyword evidence="1 3" id="KW-0378">Hydrolase</keyword>
<dbReference type="Gene3D" id="3.40.50.850">
    <property type="entry name" value="Isochorismatase-like"/>
    <property type="match status" value="1"/>
</dbReference>
<comment type="caution">
    <text evidence="3">The sequence shown here is derived from an EMBL/GenBank/DDBJ whole genome shotgun (WGS) entry which is preliminary data.</text>
</comment>
<organism evidence="3 4">
    <name type="scientific">Stutzerimonas xanthomarina</name>
    <dbReference type="NCBI Taxonomy" id="271420"/>
    <lineage>
        <taxon>Bacteria</taxon>
        <taxon>Pseudomonadati</taxon>
        <taxon>Pseudomonadota</taxon>
        <taxon>Gammaproteobacteria</taxon>
        <taxon>Pseudomonadales</taxon>
        <taxon>Pseudomonadaceae</taxon>
        <taxon>Stutzerimonas</taxon>
    </lineage>
</organism>
<dbReference type="AlphaFoldDB" id="A0A427EB62"/>
<dbReference type="CDD" id="cd00431">
    <property type="entry name" value="cysteine_hydrolases"/>
    <property type="match status" value="1"/>
</dbReference>
<sequence length="206" mass="22259">MIRGFENNKRAALLISECQRGVISPAMTPFKGLGEEVERRGILDKISTLADAFRAAGLPVIHLHVVHRKGYIDLPRTSVIIARSMKENRMLEGTAEVESVDEVAPKGDDIVHARSFSLVAFHGTELDSMLRNMGVTTLVPVGVSTNVAISGASLCGSDLGYQVVVPEDCIAGATQESHEFIVQNLLPLYATLSESQTIMQTLAERG</sequence>
<reference evidence="3 4" key="1">
    <citation type="submission" date="2018-10" db="EMBL/GenBank/DDBJ databases">
        <title>Transmission dynamics of multidrug resistant bacteria on intensive care unit surfaces.</title>
        <authorList>
            <person name="D'Souza A.W."/>
            <person name="Potter R.F."/>
            <person name="Wallace M."/>
            <person name="Shupe A."/>
            <person name="Patel S."/>
            <person name="Sun S."/>
            <person name="Gul D."/>
            <person name="Kwon J.H."/>
            <person name="Andleeb S."/>
            <person name="Burnham C.-A.D."/>
            <person name="Dantas G."/>
        </authorList>
    </citation>
    <scope>NUCLEOTIDE SEQUENCE [LARGE SCALE GENOMIC DNA]</scope>
    <source>
        <strain evidence="3 4">PX_177</strain>
    </source>
</reference>
<dbReference type="Pfam" id="PF00857">
    <property type="entry name" value="Isochorismatase"/>
    <property type="match status" value="1"/>
</dbReference>
<dbReference type="RefSeq" id="WP_125876787.1">
    <property type="nucleotide sequence ID" value="NZ_RHQL01000002.1"/>
</dbReference>
<dbReference type="InterPro" id="IPR050272">
    <property type="entry name" value="Isochorismatase-like_hydrls"/>
</dbReference>